<dbReference type="GO" id="GO:0034080">
    <property type="term" value="P:CENP-A containing chromatin assembly"/>
    <property type="evidence" value="ECO:0007669"/>
    <property type="project" value="TreeGrafter"/>
</dbReference>
<evidence type="ECO:0000256" key="3">
    <source>
        <dbReference type="ARBA" id="ARBA00022737"/>
    </source>
</evidence>
<dbReference type="SMART" id="SM00028">
    <property type="entry name" value="TPR"/>
    <property type="match status" value="3"/>
</dbReference>
<protein>
    <recommendedName>
        <fullName evidence="8">Tetratricopeptide SHNi-TPR domain-containing protein</fullName>
    </recommendedName>
</protein>
<dbReference type="PANTHER" id="PTHR15081">
    <property type="entry name" value="NUCLEAR AUTOANTIGENIC SPERM PROTEIN NASP -RELATED"/>
    <property type="match status" value="1"/>
</dbReference>
<dbReference type="AlphaFoldDB" id="A0A4P9XPP6"/>
<keyword evidence="5" id="KW-0539">Nucleus</keyword>
<proteinExistence type="inferred from homology"/>
<name>A0A4P9XPP6_9FUNG</name>
<feature type="compositionally biased region" description="Polar residues" evidence="7">
    <location>
        <begin position="388"/>
        <end position="404"/>
    </location>
</feature>
<evidence type="ECO:0000256" key="1">
    <source>
        <dbReference type="ARBA" id="ARBA00004123"/>
    </source>
</evidence>
<dbReference type="EMBL" id="KZ992651">
    <property type="protein sequence ID" value="RKP07983.1"/>
    <property type="molecule type" value="Genomic_DNA"/>
</dbReference>
<feature type="compositionally biased region" description="Acidic residues" evidence="7">
    <location>
        <begin position="122"/>
        <end position="137"/>
    </location>
</feature>
<feature type="domain" description="Tetratricopeptide SHNi-TPR" evidence="8">
    <location>
        <begin position="223"/>
        <end position="257"/>
    </location>
</feature>
<dbReference type="InterPro" id="IPR051730">
    <property type="entry name" value="NASP-like"/>
</dbReference>
<feature type="region of interest" description="Disordered" evidence="7">
    <location>
        <begin position="360"/>
        <end position="436"/>
    </location>
</feature>
<dbReference type="GO" id="GO:0042393">
    <property type="term" value="F:histone binding"/>
    <property type="evidence" value="ECO:0007669"/>
    <property type="project" value="TreeGrafter"/>
</dbReference>
<evidence type="ECO:0000256" key="7">
    <source>
        <dbReference type="SAM" id="MobiDB-lite"/>
    </source>
</evidence>
<feature type="compositionally biased region" description="Basic and acidic residues" evidence="7">
    <location>
        <begin position="427"/>
        <end position="436"/>
    </location>
</feature>
<feature type="region of interest" description="Disordered" evidence="7">
    <location>
        <begin position="121"/>
        <end position="194"/>
    </location>
</feature>
<sequence length="436" mass="46941">MDNTIAPTTVIAAMDGSFDTTAVDRHIKQGNRAFALAQYEDAVQEYGQASQLLGEHFGQDAPECADVLLLYGKALLHNAVQQNGVLGSQAGKAAASAEEQEEEMAQSAMPALAKILQFLGEPDMDGDDAQEDEEIVDTGEGSADATGSKEPEDQDDDNDDDDDDDDDDEDGGDGEEGEEGEEEDGEAQDEPGDDFGMAWEILDLARVIYSRQSTEQAKEKLGEVYMLLGDVSLESENFEQAVQDYGEALQIKTKLYANDDRRLAEAYYKHALSFEYTNKKDQAVEQLGAVADVLRRRLKLLRQEEEEKEAAASTDKGKQPADADAEPPTPSDKSNQAETADLQGLLTDIEAKIEDLRQKTVSVSQALQDGASAESAARRPATGGPVNDLTNLVRSTKKTASATADENGEGTGKRKADETETAAVSGTEEKRAKADA</sequence>
<evidence type="ECO:0000256" key="6">
    <source>
        <dbReference type="PROSITE-ProRule" id="PRU00339"/>
    </source>
</evidence>
<evidence type="ECO:0000256" key="4">
    <source>
        <dbReference type="ARBA" id="ARBA00022803"/>
    </source>
</evidence>
<reference evidence="10" key="1">
    <citation type="journal article" date="2018" name="Nat. Microbiol.">
        <title>Leveraging single-cell genomics to expand the fungal tree of life.</title>
        <authorList>
            <person name="Ahrendt S.R."/>
            <person name="Quandt C.A."/>
            <person name="Ciobanu D."/>
            <person name="Clum A."/>
            <person name="Salamov A."/>
            <person name="Andreopoulos B."/>
            <person name="Cheng J.F."/>
            <person name="Woyke T."/>
            <person name="Pelin A."/>
            <person name="Henrissat B."/>
            <person name="Reynolds N.K."/>
            <person name="Benny G.L."/>
            <person name="Smith M.E."/>
            <person name="James T.Y."/>
            <person name="Grigoriev I.V."/>
        </authorList>
    </citation>
    <scope>NUCLEOTIDE SEQUENCE [LARGE SCALE GENOMIC DNA]</scope>
    <source>
        <strain evidence="10">RSA 1356</strain>
    </source>
</reference>
<keyword evidence="4 6" id="KW-0802">TPR repeat</keyword>
<evidence type="ECO:0000256" key="2">
    <source>
        <dbReference type="ARBA" id="ARBA00008402"/>
    </source>
</evidence>
<dbReference type="Proteomes" id="UP000271241">
    <property type="component" value="Unassembled WGS sequence"/>
</dbReference>
<dbReference type="Gene3D" id="1.25.40.10">
    <property type="entry name" value="Tetratricopeptide repeat domain"/>
    <property type="match status" value="2"/>
</dbReference>
<keyword evidence="10" id="KW-1185">Reference proteome</keyword>
<comment type="similarity">
    <text evidence="2">Belongs to the NASP family.</text>
</comment>
<keyword evidence="3" id="KW-0677">Repeat</keyword>
<feature type="compositionally biased region" description="Acidic residues" evidence="7">
    <location>
        <begin position="152"/>
        <end position="193"/>
    </location>
</feature>
<evidence type="ECO:0000256" key="5">
    <source>
        <dbReference type="ARBA" id="ARBA00023242"/>
    </source>
</evidence>
<feature type="repeat" description="TPR" evidence="6">
    <location>
        <begin position="222"/>
        <end position="255"/>
    </location>
</feature>
<dbReference type="SUPFAM" id="SSF48452">
    <property type="entry name" value="TPR-like"/>
    <property type="match status" value="1"/>
</dbReference>
<dbReference type="Pfam" id="PF10516">
    <property type="entry name" value="SHNi-TPR"/>
    <property type="match status" value="1"/>
</dbReference>
<accession>A0A4P9XPP6</accession>
<evidence type="ECO:0000259" key="8">
    <source>
        <dbReference type="Pfam" id="PF10516"/>
    </source>
</evidence>
<dbReference type="InterPro" id="IPR011990">
    <property type="entry name" value="TPR-like_helical_dom_sf"/>
</dbReference>
<dbReference type="PROSITE" id="PS50005">
    <property type="entry name" value="TPR"/>
    <property type="match status" value="1"/>
</dbReference>
<dbReference type="STRING" id="78915.A0A4P9XPP6"/>
<dbReference type="GO" id="GO:0006335">
    <property type="term" value="P:DNA replication-dependent chromatin assembly"/>
    <property type="evidence" value="ECO:0007669"/>
    <property type="project" value="TreeGrafter"/>
</dbReference>
<evidence type="ECO:0000313" key="9">
    <source>
        <dbReference type="EMBL" id="RKP07983.1"/>
    </source>
</evidence>
<feature type="region of interest" description="Disordered" evidence="7">
    <location>
        <begin position="305"/>
        <end position="343"/>
    </location>
</feature>
<evidence type="ECO:0000313" key="10">
    <source>
        <dbReference type="Proteomes" id="UP000271241"/>
    </source>
</evidence>
<dbReference type="InterPro" id="IPR019734">
    <property type="entry name" value="TPR_rpt"/>
</dbReference>
<dbReference type="InterPro" id="IPR019544">
    <property type="entry name" value="Tetratricopeptide_SHNi-TPR_dom"/>
</dbReference>
<dbReference type="GO" id="GO:0005654">
    <property type="term" value="C:nucleoplasm"/>
    <property type="evidence" value="ECO:0007669"/>
    <property type="project" value="TreeGrafter"/>
</dbReference>
<organism evidence="9 10">
    <name type="scientific">Thamnocephalis sphaerospora</name>
    <dbReference type="NCBI Taxonomy" id="78915"/>
    <lineage>
        <taxon>Eukaryota</taxon>
        <taxon>Fungi</taxon>
        <taxon>Fungi incertae sedis</taxon>
        <taxon>Zoopagomycota</taxon>
        <taxon>Zoopagomycotina</taxon>
        <taxon>Zoopagomycetes</taxon>
        <taxon>Zoopagales</taxon>
        <taxon>Sigmoideomycetaceae</taxon>
        <taxon>Thamnocephalis</taxon>
    </lineage>
</organism>
<comment type="subcellular location">
    <subcellularLocation>
        <location evidence="1">Nucleus</location>
    </subcellularLocation>
</comment>
<gene>
    <name evidence="9" type="ORF">THASP1DRAFT_30202</name>
</gene>
<dbReference type="OrthoDB" id="5587616at2759"/>
<dbReference type="PANTHER" id="PTHR15081:SF1">
    <property type="entry name" value="NUCLEAR AUTOANTIGENIC SPERM PROTEIN"/>
    <property type="match status" value="1"/>
</dbReference>